<dbReference type="SUPFAM" id="SSF56672">
    <property type="entry name" value="DNA/RNA polymerases"/>
    <property type="match status" value="1"/>
</dbReference>
<sequence length="537" mass="62071">MKDYRPISLIGSLYKIQAKVLANRLKRVIGSVIGETQMAFVRNHQIQDSFIIAEEIIHHWKKKKEEGLMVKLDFEKAYNSLDHGFLDNTMKDIGFGWKWRHWILHCISSLEISVLVNGNPTREFGMERGLRQGDLLSPFLFNVAIESLSDLFRKAINLDLMKGVTLSGEAIHITHLQFADDTILFLQPKKDYVMNVRRILRCFDLASGLHINFHKSCVVEVGRRENPEVNWAGVFRCVKATLPITYLGLPLGGRPSSKILWTVLIRRLENHLAHWKKSFLNKSGRVICAKYEVPYDVLKWDWNCGAGSSVFTKTVGNLFSQGSKSAQILNDGLTVLVGRGDRARLWSDVLTDGSSLKEAFPRIYVLAVDKSGCIRNYGKRVEDEWKWEIILRRSLFNWEIEQWNCFTNCLANIIIRDSIQDSIGWRFGIQVGSNLSCHFCQDHSESIDHLFLLCKWSWKLWQSCMKWWGITCCSFSSVIEWWRGWTGLCPKVKSERAWTSLFFVVVWSIWEARNNKVFKDGVLDFIQTEDMSGFRTP</sequence>
<comment type="caution">
    <text evidence="2">The sequence shown here is derived from an EMBL/GenBank/DDBJ whole genome shotgun (WGS) entry which is preliminary data.</text>
</comment>
<keyword evidence="3" id="KW-1185">Reference proteome</keyword>
<proteinExistence type="predicted"/>
<gene>
    <name evidence="2" type="ORF">Dsin_023916</name>
</gene>
<organism evidence="2 3">
    <name type="scientific">Dipteronia sinensis</name>
    <dbReference type="NCBI Taxonomy" id="43782"/>
    <lineage>
        <taxon>Eukaryota</taxon>
        <taxon>Viridiplantae</taxon>
        <taxon>Streptophyta</taxon>
        <taxon>Embryophyta</taxon>
        <taxon>Tracheophyta</taxon>
        <taxon>Spermatophyta</taxon>
        <taxon>Magnoliopsida</taxon>
        <taxon>eudicotyledons</taxon>
        <taxon>Gunneridae</taxon>
        <taxon>Pentapetalae</taxon>
        <taxon>rosids</taxon>
        <taxon>malvids</taxon>
        <taxon>Sapindales</taxon>
        <taxon>Sapindaceae</taxon>
        <taxon>Hippocastanoideae</taxon>
        <taxon>Acereae</taxon>
        <taxon>Dipteronia</taxon>
    </lineage>
</organism>
<dbReference type="AlphaFoldDB" id="A0AAE0E1D2"/>
<reference evidence="2" key="1">
    <citation type="journal article" date="2023" name="Plant J.">
        <title>Genome sequences and population genomics provide insights into the demographic history, inbreeding, and mutation load of two 'living fossil' tree species of Dipteronia.</title>
        <authorList>
            <person name="Feng Y."/>
            <person name="Comes H.P."/>
            <person name="Chen J."/>
            <person name="Zhu S."/>
            <person name="Lu R."/>
            <person name="Zhang X."/>
            <person name="Li P."/>
            <person name="Qiu J."/>
            <person name="Olsen K.M."/>
            <person name="Qiu Y."/>
        </authorList>
    </citation>
    <scope>NUCLEOTIDE SEQUENCE</scope>
    <source>
        <strain evidence="2">NBL</strain>
    </source>
</reference>
<evidence type="ECO:0000259" key="1">
    <source>
        <dbReference type="PROSITE" id="PS50878"/>
    </source>
</evidence>
<evidence type="ECO:0000313" key="3">
    <source>
        <dbReference type="Proteomes" id="UP001281410"/>
    </source>
</evidence>
<dbReference type="Proteomes" id="UP001281410">
    <property type="component" value="Unassembled WGS sequence"/>
</dbReference>
<dbReference type="EMBL" id="JANJYJ010000007">
    <property type="protein sequence ID" value="KAK3200501.1"/>
    <property type="molecule type" value="Genomic_DNA"/>
</dbReference>
<dbReference type="Pfam" id="PF00078">
    <property type="entry name" value="RVT_1"/>
    <property type="match status" value="1"/>
</dbReference>
<accession>A0AAE0E1D2</accession>
<protein>
    <recommendedName>
        <fullName evidence="1">Reverse transcriptase domain-containing protein</fullName>
    </recommendedName>
</protein>
<dbReference type="InterPro" id="IPR000477">
    <property type="entry name" value="RT_dom"/>
</dbReference>
<dbReference type="CDD" id="cd01650">
    <property type="entry name" value="RT_nLTR_like"/>
    <property type="match status" value="1"/>
</dbReference>
<evidence type="ECO:0000313" key="2">
    <source>
        <dbReference type="EMBL" id="KAK3200501.1"/>
    </source>
</evidence>
<feature type="domain" description="Reverse transcriptase" evidence="1">
    <location>
        <begin position="1"/>
        <end position="236"/>
    </location>
</feature>
<dbReference type="PANTHER" id="PTHR33116:SF75">
    <property type="entry name" value="RIBONUCLEASE H PROTEIN"/>
    <property type="match status" value="1"/>
</dbReference>
<dbReference type="InterPro" id="IPR043502">
    <property type="entry name" value="DNA/RNA_pol_sf"/>
</dbReference>
<name>A0AAE0E1D2_9ROSI</name>
<dbReference type="PROSITE" id="PS50878">
    <property type="entry name" value="RT_POL"/>
    <property type="match status" value="1"/>
</dbReference>
<dbReference type="PANTHER" id="PTHR33116">
    <property type="entry name" value="REVERSE TRANSCRIPTASE ZINC-BINDING DOMAIN-CONTAINING PROTEIN-RELATED-RELATED"/>
    <property type="match status" value="1"/>
</dbReference>